<dbReference type="Gene3D" id="2.40.30.90">
    <property type="entry name" value="Bacterial fluorinating enzyme like"/>
    <property type="match status" value="1"/>
</dbReference>
<dbReference type="Proteomes" id="UP000178825">
    <property type="component" value="Unassembled WGS sequence"/>
</dbReference>
<dbReference type="SUPFAM" id="SSF102522">
    <property type="entry name" value="Bacterial fluorinating enzyme, N-terminal domain"/>
    <property type="match status" value="1"/>
</dbReference>
<evidence type="ECO:0000256" key="1">
    <source>
        <dbReference type="ARBA" id="ARBA00022691"/>
    </source>
</evidence>
<evidence type="ECO:0000256" key="2">
    <source>
        <dbReference type="ARBA" id="ARBA00024035"/>
    </source>
</evidence>
<dbReference type="InterPro" id="IPR002747">
    <property type="entry name" value="SAM_OH_AdoTrfase"/>
</dbReference>
<dbReference type="Gene3D" id="3.40.50.10790">
    <property type="entry name" value="S-adenosyl-l-methionine hydroxide adenosyltransferase, N-terminal"/>
    <property type="match status" value="1"/>
</dbReference>
<dbReference type="EMBL" id="MFKJ01000023">
    <property type="protein sequence ID" value="OGG38412.1"/>
    <property type="molecule type" value="Genomic_DNA"/>
</dbReference>
<dbReference type="InterPro" id="IPR023227">
    <property type="entry name" value="SAM_OH_AdoTrfase_C_sf"/>
</dbReference>
<feature type="domain" description="S-adenosyl-l-methionine hydroxide adenosyltransferase N-terminal" evidence="3">
    <location>
        <begin position="25"/>
        <end position="188"/>
    </location>
</feature>
<evidence type="ECO:0000313" key="5">
    <source>
        <dbReference type="Proteomes" id="UP000178825"/>
    </source>
</evidence>
<proteinExistence type="inferred from homology"/>
<reference evidence="4 5" key="1">
    <citation type="journal article" date="2016" name="Nat. Commun.">
        <title>Thousands of microbial genomes shed light on interconnected biogeochemical processes in an aquifer system.</title>
        <authorList>
            <person name="Anantharaman K."/>
            <person name="Brown C.T."/>
            <person name="Hug L.A."/>
            <person name="Sharon I."/>
            <person name="Castelle C.J."/>
            <person name="Probst A.J."/>
            <person name="Thomas B.C."/>
            <person name="Singh A."/>
            <person name="Wilkins M.J."/>
            <person name="Karaoz U."/>
            <person name="Brodie E.L."/>
            <person name="Williams K.H."/>
            <person name="Hubbard S.S."/>
            <person name="Banfield J.F."/>
        </authorList>
    </citation>
    <scope>NUCLEOTIDE SEQUENCE [LARGE SCALE GENOMIC DNA]</scope>
</reference>
<dbReference type="STRING" id="1798470.A3D55_00930"/>
<dbReference type="PANTHER" id="PTHR35092:SF1">
    <property type="entry name" value="CHLORINASE MJ1651"/>
    <property type="match status" value="1"/>
</dbReference>
<comment type="caution">
    <text evidence="4">The sequence shown here is derived from an EMBL/GenBank/DDBJ whole genome shotgun (WGS) entry which is preliminary data.</text>
</comment>
<dbReference type="InterPro" id="IPR046469">
    <property type="entry name" value="SAM_HAT_N"/>
</dbReference>
<evidence type="ECO:0000313" key="4">
    <source>
        <dbReference type="EMBL" id="OGG38412.1"/>
    </source>
</evidence>
<accession>A0A1F6BNR1</accession>
<name>A0A1F6BNR1_9BACT</name>
<sequence length="297" mass="32984">MSRVFLYNLNKYMDDTKTIQVITDITDASYNEMFAIMRGVAKELSNDSATIAPVAPVQEFSITQGAFLIRLLAKSYITPVVLFANVSPHETHKTDVIGKIKGKDIIFIGSNNGLFDWITRDFDLDYLAQINVKKPYVVDGRLIYLPGNNPPENYISRFGNKTDYLTFSAHTIYGPIAVALALGMDYKKFGDDMSINSIVPLEISNGEIVHIDNYGNAKIYGSLKFSPGTKIELLVNGKKISEAQYINDRMMSHPTKSFVVYPSTSLLNMVDLANIRGNACKQLGLKIGDVIAFKNIG</sequence>
<dbReference type="Pfam" id="PF01887">
    <property type="entry name" value="SAM_HAT_N"/>
    <property type="match status" value="1"/>
</dbReference>
<evidence type="ECO:0000259" key="3">
    <source>
        <dbReference type="Pfam" id="PF01887"/>
    </source>
</evidence>
<comment type="similarity">
    <text evidence="2">Belongs to the SAM hydrolase / SAM-dependent halogenase family.</text>
</comment>
<keyword evidence="1" id="KW-0949">S-adenosyl-L-methionine</keyword>
<dbReference type="PANTHER" id="PTHR35092">
    <property type="entry name" value="CHLORINASE MJ1651"/>
    <property type="match status" value="1"/>
</dbReference>
<protein>
    <recommendedName>
        <fullName evidence="3">S-adenosyl-l-methionine hydroxide adenosyltransferase N-terminal domain-containing protein</fullName>
    </recommendedName>
</protein>
<organism evidence="4 5">
    <name type="scientific">Candidatus Jorgensenbacteria bacterium RIFCSPHIGHO2_02_FULL_45_20</name>
    <dbReference type="NCBI Taxonomy" id="1798470"/>
    <lineage>
        <taxon>Bacteria</taxon>
        <taxon>Candidatus Joergenseniibacteriota</taxon>
    </lineage>
</organism>
<dbReference type="AlphaFoldDB" id="A0A1F6BNR1"/>
<dbReference type="InterPro" id="IPR023228">
    <property type="entry name" value="SAM_OH_AdoTrfase_N_sf"/>
</dbReference>
<gene>
    <name evidence="4" type="ORF">A3D55_00930</name>
</gene>